<comment type="subcellular location">
    <subcellularLocation>
        <location evidence="3">Cytoplasm</location>
    </subcellularLocation>
</comment>
<dbReference type="RefSeq" id="WP_179397917.1">
    <property type="nucleotide sequence ID" value="NZ_JACBZO010000001.1"/>
</dbReference>
<dbReference type="EC" id="2.7.1.24" evidence="3 4"/>
<keyword evidence="3" id="KW-0963">Cytoplasm</keyword>
<dbReference type="HAMAP" id="MF_00376">
    <property type="entry name" value="Dephospho_CoA_kinase"/>
    <property type="match status" value="1"/>
</dbReference>
<dbReference type="AlphaFoldDB" id="A0A7Y9ZBI0"/>
<keyword evidence="3 5" id="KW-0808">Transferase</keyword>
<dbReference type="UniPathway" id="UPA00241">
    <property type="reaction ID" value="UER00356"/>
</dbReference>
<evidence type="ECO:0000313" key="5">
    <source>
        <dbReference type="EMBL" id="NYI41538.1"/>
    </source>
</evidence>
<dbReference type="GO" id="GO:0005524">
    <property type="term" value="F:ATP binding"/>
    <property type="evidence" value="ECO:0007669"/>
    <property type="project" value="UniProtKB-UniRule"/>
</dbReference>
<dbReference type="PANTHER" id="PTHR10695:SF46">
    <property type="entry name" value="BIFUNCTIONAL COENZYME A SYNTHASE-RELATED"/>
    <property type="match status" value="1"/>
</dbReference>
<dbReference type="Proteomes" id="UP000547973">
    <property type="component" value="Unassembled WGS sequence"/>
</dbReference>
<gene>
    <name evidence="3" type="primary">coaE</name>
    <name evidence="5" type="ORF">BKA03_001657</name>
</gene>
<evidence type="ECO:0000313" key="6">
    <source>
        <dbReference type="Proteomes" id="UP000547973"/>
    </source>
</evidence>
<name>A0A7Y9ZBI0_9MICO</name>
<reference evidence="5 6" key="1">
    <citation type="submission" date="2020-07" db="EMBL/GenBank/DDBJ databases">
        <title>Sequencing the genomes of 1000 actinobacteria strains.</title>
        <authorList>
            <person name="Klenk H.-P."/>
        </authorList>
    </citation>
    <scope>NUCLEOTIDE SEQUENCE [LARGE SCALE GENOMIC DNA]</scope>
    <source>
        <strain evidence="5 6">DSM 19970</strain>
    </source>
</reference>
<dbReference type="InterPro" id="IPR027417">
    <property type="entry name" value="P-loop_NTPase"/>
</dbReference>
<protein>
    <recommendedName>
        <fullName evidence="3 4">Dephospho-CoA kinase</fullName>
        <ecNumber evidence="3 4">2.7.1.24</ecNumber>
    </recommendedName>
    <alternativeName>
        <fullName evidence="3">Dephosphocoenzyme A kinase</fullName>
    </alternativeName>
</protein>
<sequence>MLRIGLTGGIGAGKSTAATRFGELGARVIDHDVLARRVVEPGSGALADIVGEFGDRIVTAGQLDRAALAAIVFTDDHARDKLNEIIHPYVFAAADAADRQARNDGVGVVVHDIPLLVETGRGGHFDMVVCVEAPVGVRLARLKSTRGMTREQALQRIGAQATDVDRALVCDVHLDGAGTTDALRAQVDWFWKEHFPS</sequence>
<evidence type="ECO:0000256" key="4">
    <source>
        <dbReference type="NCBIfam" id="TIGR00152"/>
    </source>
</evidence>
<comment type="caution">
    <text evidence="5">The sequence shown here is derived from an EMBL/GenBank/DDBJ whole genome shotgun (WGS) entry which is preliminary data.</text>
</comment>
<organism evidence="5 6">
    <name type="scientific">Demequina lutea</name>
    <dbReference type="NCBI Taxonomy" id="431489"/>
    <lineage>
        <taxon>Bacteria</taxon>
        <taxon>Bacillati</taxon>
        <taxon>Actinomycetota</taxon>
        <taxon>Actinomycetes</taxon>
        <taxon>Micrococcales</taxon>
        <taxon>Demequinaceae</taxon>
        <taxon>Demequina</taxon>
    </lineage>
</organism>
<comment type="similarity">
    <text evidence="3">Belongs to the CoaE family.</text>
</comment>
<keyword evidence="1 3" id="KW-0547">Nucleotide-binding</keyword>
<keyword evidence="3" id="KW-0173">Coenzyme A biosynthesis</keyword>
<keyword evidence="2 3" id="KW-0067">ATP-binding</keyword>
<dbReference type="CDD" id="cd02022">
    <property type="entry name" value="DPCK"/>
    <property type="match status" value="1"/>
</dbReference>
<evidence type="ECO:0000256" key="2">
    <source>
        <dbReference type="ARBA" id="ARBA00022840"/>
    </source>
</evidence>
<dbReference type="GO" id="GO:0015937">
    <property type="term" value="P:coenzyme A biosynthetic process"/>
    <property type="evidence" value="ECO:0007669"/>
    <property type="project" value="UniProtKB-UniRule"/>
</dbReference>
<comment type="catalytic activity">
    <reaction evidence="3">
        <text>3'-dephospho-CoA + ATP = ADP + CoA + H(+)</text>
        <dbReference type="Rhea" id="RHEA:18245"/>
        <dbReference type="ChEBI" id="CHEBI:15378"/>
        <dbReference type="ChEBI" id="CHEBI:30616"/>
        <dbReference type="ChEBI" id="CHEBI:57287"/>
        <dbReference type="ChEBI" id="CHEBI:57328"/>
        <dbReference type="ChEBI" id="CHEBI:456216"/>
        <dbReference type="EC" id="2.7.1.24"/>
    </reaction>
</comment>
<accession>A0A7Y9ZBI0</accession>
<keyword evidence="3 5" id="KW-0418">Kinase</keyword>
<dbReference type="EMBL" id="JACBZO010000001">
    <property type="protein sequence ID" value="NYI41538.1"/>
    <property type="molecule type" value="Genomic_DNA"/>
</dbReference>
<evidence type="ECO:0000256" key="1">
    <source>
        <dbReference type="ARBA" id="ARBA00022741"/>
    </source>
</evidence>
<dbReference type="NCBIfam" id="TIGR00152">
    <property type="entry name" value="dephospho-CoA kinase"/>
    <property type="match status" value="1"/>
</dbReference>
<evidence type="ECO:0000256" key="3">
    <source>
        <dbReference type="HAMAP-Rule" id="MF_00376"/>
    </source>
</evidence>
<dbReference type="PANTHER" id="PTHR10695">
    <property type="entry name" value="DEPHOSPHO-COA KINASE-RELATED"/>
    <property type="match status" value="1"/>
</dbReference>
<comment type="pathway">
    <text evidence="3">Cofactor biosynthesis; coenzyme A biosynthesis; CoA from (R)-pantothenate: step 5/5.</text>
</comment>
<keyword evidence="6" id="KW-1185">Reference proteome</keyword>
<dbReference type="SUPFAM" id="SSF52540">
    <property type="entry name" value="P-loop containing nucleoside triphosphate hydrolases"/>
    <property type="match status" value="1"/>
</dbReference>
<dbReference type="PROSITE" id="PS51219">
    <property type="entry name" value="DPCK"/>
    <property type="match status" value="1"/>
</dbReference>
<dbReference type="InterPro" id="IPR001977">
    <property type="entry name" value="Depp_CoAkinase"/>
</dbReference>
<feature type="binding site" evidence="3">
    <location>
        <begin position="11"/>
        <end position="16"/>
    </location>
    <ligand>
        <name>ATP</name>
        <dbReference type="ChEBI" id="CHEBI:30616"/>
    </ligand>
</feature>
<dbReference type="GO" id="GO:0004140">
    <property type="term" value="F:dephospho-CoA kinase activity"/>
    <property type="evidence" value="ECO:0007669"/>
    <property type="project" value="UniProtKB-UniRule"/>
</dbReference>
<proteinExistence type="inferred from homology"/>
<dbReference type="NCBIfam" id="NF002879">
    <property type="entry name" value="PRK03333.1"/>
    <property type="match status" value="1"/>
</dbReference>
<dbReference type="Gene3D" id="3.40.50.300">
    <property type="entry name" value="P-loop containing nucleotide triphosphate hydrolases"/>
    <property type="match status" value="1"/>
</dbReference>
<dbReference type="Pfam" id="PF01121">
    <property type="entry name" value="CoaE"/>
    <property type="match status" value="1"/>
</dbReference>
<dbReference type="GO" id="GO:0005737">
    <property type="term" value="C:cytoplasm"/>
    <property type="evidence" value="ECO:0007669"/>
    <property type="project" value="UniProtKB-SubCell"/>
</dbReference>
<comment type="function">
    <text evidence="3">Catalyzes the phosphorylation of the 3'-hydroxyl group of dephosphocoenzyme A to form coenzyme A.</text>
</comment>